<evidence type="ECO:0000313" key="4">
    <source>
        <dbReference type="EMBL" id="MFB9258544.1"/>
    </source>
</evidence>
<keyword evidence="5" id="KW-1185">Reference proteome</keyword>
<dbReference type="EMBL" id="JBHMDY010000001">
    <property type="protein sequence ID" value="MFB9258544.1"/>
    <property type="molecule type" value="Genomic_DNA"/>
</dbReference>
<dbReference type="RefSeq" id="WP_380022903.1">
    <property type="nucleotide sequence ID" value="NZ_JBHMDY010000001.1"/>
</dbReference>
<gene>
    <name evidence="4" type="ORF">ACFFVD_01875</name>
</gene>
<evidence type="ECO:0000256" key="1">
    <source>
        <dbReference type="ARBA" id="ARBA00023450"/>
    </source>
</evidence>
<dbReference type="InterPro" id="IPR003870">
    <property type="entry name" value="DUF222"/>
</dbReference>
<protein>
    <submittedName>
        <fullName evidence="4">DUF222 domain-containing protein</fullName>
    </submittedName>
</protein>
<dbReference type="Pfam" id="PF01844">
    <property type="entry name" value="HNH"/>
    <property type="match status" value="1"/>
</dbReference>
<dbReference type="InterPro" id="IPR003615">
    <property type="entry name" value="HNH_nuc"/>
</dbReference>
<comment type="caution">
    <text evidence="4">The sequence shown here is derived from an EMBL/GenBank/DDBJ whole genome shotgun (WGS) entry which is preliminary data.</text>
</comment>
<dbReference type="Gene3D" id="1.10.30.50">
    <property type="match status" value="1"/>
</dbReference>
<name>A0ABV5JLE8_9ACTN</name>
<evidence type="ECO:0000256" key="2">
    <source>
        <dbReference type="SAM" id="MobiDB-lite"/>
    </source>
</evidence>
<dbReference type="Proteomes" id="UP001589700">
    <property type="component" value="Unassembled WGS sequence"/>
</dbReference>
<dbReference type="Pfam" id="PF02720">
    <property type="entry name" value="DUF222"/>
    <property type="match status" value="1"/>
</dbReference>
<comment type="similarity">
    <text evidence="1">Belongs to the Rv1128c/1148c/1588c/1702c/1945/3466 family.</text>
</comment>
<dbReference type="CDD" id="cd00085">
    <property type="entry name" value="HNHc"/>
    <property type="match status" value="1"/>
</dbReference>
<reference evidence="4 5" key="1">
    <citation type="submission" date="2024-09" db="EMBL/GenBank/DDBJ databases">
        <authorList>
            <person name="Sun Q."/>
            <person name="Mori K."/>
        </authorList>
    </citation>
    <scope>NUCLEOTIDE SEQUENCE [LARGE SCALE GENOMIC DNA]</scope>
    <source>
        <strain evidence="4 5">CCM 7659</strain>
    </source>
</reference>
<evidence type="ECO:0000313" key="5">
    <source>
        <dbReference type="Proteomes" id="UP001589700"/>
    </source>
</evidence>
<sequence>MIEDLMRATTTRVSELSHVSWSEVPESELPRTLRQLEELSRRLDAINAAGAAEAAARAERAGKSVTSAATKLGQDLGLTTGQCRSRIDAGRREGTPAMEAHRQGRITAAQERAIGEAVAELPEGTPEEARRDFSHHLTELAEFGASTRAITAAAARELVEADPGRLERLEEKQQRSRELRAHRAGLDGLASVGITCEPRLQALLAAVTARFGAPGQCIGVTADPTSDPTSDPAAGPAAAATADGPDDPDLSAADDTRTAGQRAYDALCHVLSLGLSVEPAATRGVAAIVVRMTPEQLDAVEAGEQGGLVETDAGTQFTAAQAVSLAGRRSWFLSALRDGHEELRRIDIDRGRDRRLASAIQRLVLYAAHGGCTHPGCERSAAGCQAHHVEEWSRGGRTTIANLALACPIHHGWVGEGPNSWRTVADPANPGRPRWIPPGTPAVAA</sequence>
<dbReference type="InterPro" id="IPR002711">
    <property type="entry name" value="HNH"/>
</dbReference>
<evidence type="ECO:0000259" key="3">
    <source>
        <dbReference type="SMART" id="SM00507"/>
    </source>
</evidence>
<feature type="compositionally biased region" description="Low complexity" evidence="2">
    <location>
        <begin position="226"/>
        <end position="243"/>
    </location>
</feature>
<feature type="region of interest" description="Disordered" evidence="2">
    <location>
        <begin position="222"/>
        <end position="257"/>
    </location>
</feature>
<organism evidence="4 5">
    <name type="scientific">Dietzia aerolata</name>
    <dbReference type="NCBI Taxonomy" id="595984"/>
    <lineage>
        <taxon>Bacteria</taxon>
        <taxon>Bacillati</taxon>
        <taxon>Actinomycetota</taxon>
        <taxon>Actinomycetes</taxon>
        <taxon>Mycobacteriales</taxon>
        <taxon>Dietziaceae</taxon>
        <taxon>Dietzia</taxon>
    </lineage>
</organism>
<feature type="domain" description="HNH nuclease" evidence="3">
    <location>
        <begin position="359"/>
        <end position="412"/>
    </location>
</feature>
<accession>A0ABV5JLE8</accession>
<proteinExistence type="inferred from homology"/>
<dbReference type="SMART" id="SM00507">
    <property type="entry name" value="HNHc"/>
    <property type="match status" value="1"/>
</dbReference>